<dbReference type="InterPro" id="IPR021026">
    <property type="entry name" value="Filamn_hemagglutn_DUF3739"/>
</dbReference>
<dbReference type="EMBL" id="VMNI01000005">
    <property type="protein sequence ID" value="TVO78632.1"/>
    <property type="molecule type" value="Genomic_DNA"/>
</dbReference>
<comment type="caution">
    <text evidence="3">The sequence shown here is derived from an EMBL/GenBank/DDBJ whole genome shotgun (WGS) entry which is preliminary data.</text>
</comment>
<reference evidence="3 4" key="1">
    <citation type="submission" date="2019-07" db="EMBL/GenBank/DDBJ databases">
        <title>The pathways for chlorine oxyanion respiration interact through the shared metabolite chlorate.</title>
        <authorList>
            <person name="Barnum T.P."/>
            <person name="Cheng Y."/>
            <person name="Hill K.A."/>
            <person name="Lucas L.N."/>
            <person name="Carlson H.K."/>
            <person name="Coates J.D."/>
        </authorList>
    </citation>
    <scope>NUCLEOTIDE SEQUENCE [LARGE SCALE GENOMIC DNA]</scope>
    <source>
        <strain evidence="3 4">SFB-1</strain>
    </source>
</reference>
<dbReference type="SMART" id="SM00912">
    <property type="entry name" value="Haemagg_act"/>
    <property type="match status" value="1"/>
</dbReference>
<dbReference type="InterPro" id="IPR012334">
    <property type="entry name" value="Pectin_lyas_fold"/>
</dbReference>
<protein>
    <submittedName>
        <fullName evidence="3">Filamentous hemagglutinin N-terminal domain-containing protein</fullName>
    </submittedName>
</protein>
<evidence type="ECO:0000313" key="3">
    <source>
        <dbReference type="EMBL" id="TVO78632.1"/>
    </source>
</evidence>
<dbReference type="SUPFAM" id="SSF51126">
    <property type="entry name" value="Pectin lyase-like"/>
    <property type="match status" value="1"/>
</dbReference>
<feature type="region of interest" description="Disordered" evidence="1">
    <location>
        <begin position="3684"/>
        <end position="3730"/>
    </location>
</feature>
<dbReference type="PANTHER" id="PTHR12338">
    <property type="entry name" value="AUTOTRANSPORTER"/>
    <property type="match status" value="1"/>
</dbReference>
<dbReference type="InterPro" id="IPR008638">
    <property type="entry name" value="FhaB/CdiA-like_TPS"/>
</dbReference>
<dbReference type="NCBIfam" id="TIGR01901">
    <property type="entry name" value="adhes_NPXG"/>
    <property type="match status" value="1"/>
</dbReference>
<dbReference type="Pfam" id="PF05860">
    <property type="entry name" value="TPS"/>
    <property type="match status" value="1"/>
</dbReference>
<gene>
    <name evidence="3" type="ORF">FHP89_05445</name>
</gene>
<dbReference type="Gene3D" id="2.160.20.10">
    <property type="entry name" value="Single-stranded right-handed beta-helix, Pectin lyase-like"/>
    <property type="match status" value="1"/>
</dbReference>
<dbReference type="Proteomes" id="UP000318349">
    <property type="component" value="Unassembled WGS sequence"/>
</dbReference>
<dbReference type="Pfam" id="PF12545">
    <property type="entry name" value="DUF3739"/>
    <property type="match status" value="1"/>
</dbReference>
<dbReference type="PANTHER" id="PTHR12338:SF5">
    <property type="entry name" value="ANTIGEN 43-RELATED"/>
    <property type="match status" value="1"/>
</dbReference>
<evidence type="ECO:0000259" key="2">
    <source>
        <dbReference type="SMART" id="SM00912"/>
    </source>
</evidence>
<proteinExistence type="predicted"/>
<feature type="domain" description="Filamentous haemagglutinin FhaB/tRNA nuclease CdiA-like TPS" evidence="2">
    <location>
        <begin position="57"/>
        <end position="172"/>
    </location>
</feature>
<dbReference type="InterPro" id="IPR011050">
    <property type="entry name" value="Pectin_lyase_fold/virulence"/>
</dbReference>
<name>A0A557R5P3_9RHOO</name>
<sequence>MNRDRYRLVLSRRLGFRIPVAEHLSSCPKGASGVRAAVAGALALLGGGALAGANLPTPAPTFVRADSPGTANLPTVNGTTMTIQQTSQAPVVMQWQNFDIGQGHTVRFEQPTAQSRAINVVLPGGPRSDIYGSLQANGQVYLFNQAGILFGPGARVDVGGLVASTLKINDKLIEQSLSALSGYDAVARTYTYGEAALAKDGVAGDIRVEQGARIVAAKNGRVLIAAPNVTNAGEISTPEGQTILAAGEKLYIADSIDSRLRGVLVEVTGAGSVTNDTAGDLLAERGNITLAGLNVSQQGLARATTSVTLNGSIYLQARGSVEGATGALTAQNHSGAVVLGATSTTAIDPEAASADTLRDDAAFNRSEVDIVGKTIDLQGQARISATAGSVTLTALADRGPGGVVDADDAKTAAIRLSDQASIDVSGLRDVKVAGNRDVVEVELRGDELKDSPLQRDTAEGRPLYGKTVSIDVVKGFDVDNGATPLADISGYRKGIERSVAELSTAGGTIAVQSEGSVSLAKDASFDVSGGSVTYTSDGAQLTPKTYLKTEAGPWVAVENARADVRYTGETRTVLQQTVDRVVGSDAGRVVVSGQDVSLDGQMRASTVRGIEQRTSTASSSRWFDWSYAGEAADANAFIERIESQVLERERVRTRIEQYVGNPLTRANLVQTGRLGWTGTAAPQGGALELRANLADAAASGAVGDIVLTGAVPAASARAADTLYLSSGLLHGGGFNQLLLAGRGAFTLAAGTVVDGMVGSRLSVTAREIRVEGAQGGVAGAQVHLPAGEILLSTVNPAADQSQRPEDNGISVGSGARLSTAGIWTNDRLSPPAAVSPAAVAVDGGTIRLDSNADLTVNGALDASAGAWRVANGAVKTGDGGHIALSTGSFGDGATPSRAMVLGSQSSLTAYASASFDGVDSGHGGTLAIDASALQLAPASVSAGGTSVGTLRLDDSFFGLGGFSDFLLTGKTRVDIVAGASIAPVPWVLAISPQQQLSASARTLSAASLRRDTAFVGGPGAMTISSDASAVGMIAMSQGSQIVMSPGGRITLDAAARLSVDGRLQAPGGQVSLSTAPVVPDLTNRDRLNPADNIHLGQQARIDVSGVTVATPGSRWNEGQVLGGGRIAIDAGRGYVVMQSGAALVADGAVGVLDIVSPFGGVARNQVVGSAGGAIAVSAREGMLLDGNLSARAGQPGVAGGELSLALSSQGQWFGVVGESFAGDPNPARTLVLATGGSAGADAIAAGAVVPSASHLGRARIDSAKLAAGGFQDLRLASTDTIAFEGDTTLALPGRLRLEAPNLVGDAASTVALSAASIAVTQSDNSALRKSPKAPTGATGSASLLLQADEIDVRGVVAVSGFGQTRLAATHELRLSGQDTGGDYVGRLATNGDLTLAAGVIYPTSGSDFSVELRNNPLGTLTIAAIGADRTPWSALGSLSLIAPHIVQAGRLRAPFGELSLNSGLLTDSGTTLGDRTSTPVVGGRVELVDGSVTSVSADGLTVPYGQTQVAGREWVFDTGAELKPLETAPDKRIALLGDQIDIGQGALLDVSGGGDLQAWEFIAGRGGSTDLLAGSAGTYALVPAIGSGAAPYAADTWSDSPVQVGQIVRILGGANGLPAGDYTLLPARYGLADGAYTIRIRDDMADLSPSGGFVGTDGIAVVAARFGEKVAGGAVFDSRTVGLEVLSGRDVRLRSEYLESVASSFFPTAGGSVADAGRLALQAGSQLDVTGIVRANKGAGGRGSQIDLTADRLAVLADGRPAQAGEVVLSPELLARLNAESLLLGATRERVVGDDATMVTWQIATDAAGGGASHVRVDTRDGDALKAPEIILAARDSLTVEAGSRIEATAGATTTSQTLVVAGSGAAADGALLHVSSGGGVTVQRDTPSGSSGSLVIGRNATLAGRSITSDATGSVRLDGVDAGNRQFDLTEAGGTVTFSASRLGFGQVPAGTTGLVLDASALAELGDASVLALRSYSTVDLYGAATIGASTLDALVIDAAGVVTRDAAGAQQNILAKSVTLMHTGTAVAASVNADAGSQLNISAERIVLGDTPASGVFSFGGAAQNTWSASTEVIGQGEGRHVVDGQLAVTTGRMTVATGADTTLDVGQTLTVASSGDAPAEAAGVGGRLALNAEQIDVSGRVEARAGEVVLTARSGDVVIDSVDPTRPGVVSAAGVEVALGPQTAAFSAGHVELQASAGDVVVGSGGRMDVSAPGGADAGEVTLTATQGELRLAGELKAGVSATADLAPLGGALAVDVAQLGGGAGSLSGLAQQSADFTRAVNVRVRAGDMRLGASDRIASQDIGLFADDGRIDLHGVLDASGDKGGAIRVYANGGNRAGSGVLNVDGAQLLATGQGDGGAGTAGDGGRIELGVSASDGSAATARLMLQRGRVDVSSVNGAGGDVMLSAPRGADGISVAMDAIDTRVMEIVGAGAVDVVGYARENASRIVISGNNSASTLNLGGLFELTNDAIAGAGVPTTARVVGREAVAVFGRALLGATAGDDFEALARIDGGSWLGALLGDLVGDAAGNVELQVAAGRAIDQAFRGVAGGANRTERSVAAVLAAGLEQLGTSAAAAAAVRSDLETSLIAGSSDAAALASARAVLAQHGFGAGTAAETFLSGTTTDLVDAARVVSQAAGAAGQAATPESAVKLAVSSFGTQRSYGANRALTAAQATALGNQVWSLGNPDAGRYRVFASTQRFIGHADAMIASLGLAGVANVGARAELQVRSSGDLRVDDVLDFGNVAVSSSPFGNIGTGILPVWQSGNHAGMLTLVAAGNVNINKSVLDGKTRRYVSSATSGAFRPDSQSEFALAGTPSWAIRVVAGADGTAADPMGVMAADPFGSGRVTVARDAVVRTGAAQIDMAAQGDVVLGGSTAAVYTVGTMDVGATDFRDDARLSRARDSFGRDGGDVRIRAGGSLTAVGSAVQDVSAWLKRQGSIDGDGRIYADGPTASNPTWFVQPDNFGQGVATLGGGDLHVSVGQDVRNVVLATATAGRIEGAIGDLASTENLRVTGGGDLTVVAGRDVIGSTLYAGAGEARIDAGRDVGSTAASEAVRVAMGDARFQVSARGDVILKDVFNPTLEGSATGTYFSTYGAASALHINALVGGISLGSFSFGPAQLWLSAPAGDIEIAGGTLLPSALTAVSLLANEDIVFTGTLTLSSLDSDSIALPVRPVSNNASFLVGAAAPQPVALTSTREVAVVSAQGDVIGPDHRTGGATPALVSALPVAVYSGGDVKDFGFVSTHGRLDQVSTVTALGDVVFSPKLNPSTGALESTSTVGMIVNGPGRLAVTAGGDVDLGNSLGIVSRGNVDNAYLPELSAAIDVLAGTRAADYAALIASARPGDTAGTDLFDRTMLGILGGGSLEALLADTDNATLNTRRDISRAELQVLFGRYDDALLSHMRSETGNPGMDQSAAEAAFAALPGADREAFFQQQRPVLNEILFASLRYTGRMGDALGAGAGGYAAGFQVLASTFPAGGEGNIEGFLSQFKTVQDVESVYSLASAGLLPEQQEHASAIALIAPNGAVNVGVPGGVAGDPTRTGVVAIGKGNVDIVARDSVEVGPSRVFTLGGGAIQAWSTLADIDGGSSPKTAAATPQPTLLPKGDSFELDVSASVSGGGIATLKKTPTVRNAPVRLYAPNGVVDAGDAGIRVSGNLEIGAQQIIGADNISVGGSLSSSASAPPPAAPAVAPASSNSTDAVDAANAALENDPPAAGPSGDASLLTVEVLAMGAPCDDEARQRGECKE</sequence>
<organism evidence="3 4">
    <name type="scientific">Denitromonas halophila</name>
    <dbReference type="NCBI Taxonomy" id="1629404"/>
    <lineage>
        <taxon>Bacteria</taxon>
        <taxon>Pseudomonadati</taxon>
        <taxon>Pseudomonadota</taxon>
        <taxon>Betaproteobacteria</taxon>
        <taxon>Rhodocyclales</taxon>
        <taxon>Zoogloeaceae</taxon>
        <taxon>Denitromonas</taxon>
    </lineage>
</organism>
<evidence type="ECO:0000313" key="4">
    <source>
        <dbReference type="Proteomes" id="UP000318349"/>
    </source>
</evidence>
<evidence type="ECO:0000256" key="1">
    <source>
        <dbReference type="SAM" id="MobiDB-lite"/>
    </source>
</evidence>
<dbReference type="InterPro" id="IPR050909">
    <property type="entry name" value="Bact_Autotransporter_VF"/>
</dbReference>
<accession>A0A557R5P3</accession>